<organism evidence="2 3">
    <name type="scientific">Mollisia scopiformis</name>
    <name type="common">Conifer needle endophyte fungus</name>
    <name type="synonym">Phialocephala scopiformis</name>
    <dbReference type="NCBI Taxonomy" id="149040"/>
    <lineage>
        <taxon>Eukaryota</taxon>
        <taxon>Fungi</taxon>
        <taxon>Dikarya</taxon>
        <taxon>Ascomycota</taxon>
        <taxon>Pezizomycotina</taxon>
        <taxon>Leotiomycetes</taxon>
        <taxon>Helotiales</taxon>
        <taxon>Mollisiaceae</taxon>
        <taxon>Mollisia</taxon>
    </lineage>
</organism>
<feature type="compositionally biased region" description="Polar residues" evidence="1">
    <location>
        <begin position="276"/>
        <end position="288"/>
    </location>
</feature>
<feature type="region of interest" description="Disordered" evidence="1">
    <location>
        <begin position="196"/>
        <end position="288"/>
    </location>
</feature>
<name>A0A194XAJ1_MOLSC</name>
<dbReference type="InParanoid" id="A0A194XAJ1"/>
<feature type="region of interest" description="Disordered" evidence="1">
    <location>
        <begin position="32"/>
        <end position="121"/>
    </location>
</feature>
<accession>A0A194XAJ1</accession>
<dbReference type="RefSeq" id="XP_018071536.1">
    <property type="nucleotide sequence ID" value="XM_018219793.1"/>
</dbReference>
<evidence type="ECO:0000313" key="3">
    <source>
        <dbReference type="Proteomes" id="UP000070700"/>
    </source>
</evidence>
<dbReference type="KEGG" id="psco:LY89DRAFT_73338"/>
<feature type="compositionally biased region" description="Polar residues" evidence="1">
    <location>
        <begin position="257"/>
        <end position="266"/>
    </location>
</feature>
<dbReference type="Proteomes" id="UP000070700">
    <property type="component" value="Unassembled WGS sequence"/>
</dbReference>
<feature type="compositionally biased region" description="Low complexity" evidence="1">
    <location>
        <begin position="49"/>
        <end position="60"/>
    </location>
</feature>
<feature type="region of interest" description="Disordered" evidence="1">
    <location>
        <begin position="534"/>
        <end position="556"/>
    </location>
</feature>
<evidence type="ECO:0000256" key="1">
    <source>
        <dbReference type="SAM" id="MobiDB-lite"/>
    </source>
</evidence>
<proteinExistence type="predicted"/>
<sequence>MAPFKICSADVELLESEVSKPSPLRIIKRSQTVAGSLSSRETFRGGRQSSSCSSLQSKGSPPMGADRPLTVRKKRQGGGTSLNVGSDHRSWDKENEQPFSATSVSADDDPDITPKARQRVPRTISAGNFLKSEFHRRSLETDQGRYSVRSNRNSFYSNQIAQHVPSPPNFGKFKPPKIPDRQPSKSKNFILRALAGRGSEESNHPQRVNSKGSRNTLVRRLSRNKTMDSDRSGRTSMSGETLYSIPMEELDLGNGGSDASTSQQETPIRALPQVPTVPQTSASPQELSQRQDVLVLSPLILSPRIKVTPETTSLPTTTSTFWVAIEIRGELHAADGRYDMHPGRRTCSSQSADIRLQDLSRYGKMYAMNISILPPSGCTVLDIIGDLHFDLEPCETRFILAKVQVGGVDSNPSPSTRDPEILMTELQNHLGDTITPYLTVQANYKHSGYTRWESNYATREGTYVHSSFHYTEAKVAIKRHDPQSAWSPRTSETITTAPQSNVFNDLIKRRLSANKAAEAFRVIYRDQPKLSSSIRKPNVNRGTGDLPPTAFETDTSSVELGFDPQVRRTRPNGVPASRTLERSVVNPSPRHRRMRYGIDEEDDGEDPARKIWASIRETSGGNRLRRHPRQSISADHYTSLETNNSPGRIGSSQSSDGVLLNQTCESPDSSIEEERTKIKEIALKNKRSVGTETLRSIAPSVSKSGKGKQGSTGLGLRVGGWGWGNFFG</sequence>
<dbReference type="EMBL" id="KQ947415">
    <property type="protein sequence ID" value="KUJ17181.1"/>
    <property type="molecule type" value="Genomic_DNA"/>
</dbReference>
<feature type="region of interest" description="Disordered" evidence="1">
    <location>
        <begin position="616"/>
        <end position="673"/>
    </location>
</feature>
<feature type="compositionally biased region" description="Basic and acidic residues" evidence="1">
    <location>
        <begin position="86"/>
        <end position="96"/>
    </location>
</feature>
<dbReference type="OrthoDB" id="5213862at2759"/>
<gene>
    <name evidence="2" type="ORF">LY89DRAFT_73338</name>
</gene>
<feature type="compositionally biased region" description="Polar residues" evidence="1">
    <location>
        <begin position="205"/>
        <end position="216"/>
    </location>
</feature>
<dbReference type="GeneID" id="28829519"/>
<evidence type="ECO:0000313" key="2">
    <source>
        <dbReference type="EMBL" id="KUJ17181.1"/>
    </source>
</evidence>
<keyword evidence="3" id="KW-1185">Reference proteome</keyword>
<dbReference type="AlphaFoldDB" id="A0A194XAJ1"/>
<feature type="compositionally biased region" description="Polar residues" evidence="1">
    <location>
        <begin position="639"/>
        <end position="669"/>
    </location>
</feature>
<reference evidence="2 3" key="1">
    <citation type="submission" date="2015-10" db="EMBL/GenBank/DDBJ databases">
        <title>Full genome of DAOMC 229536 Phialocephala scopiformis, a fungal endophyte of spruce producing the potent anti-insectan compound rugulosin.</title>
        <authorList>
            <consortium name="DOE Joint Genome Institute"/>
            <person name="Walker A.K."/>
            <person name="Frasz S.L."/>
            <person name="Seifert K.A."/>
            <person name="Miller J.D."/>
            <person name="Mondo S.J."/>
            <person name="Labutti K."/>
            <person name="Lipzen A."/>
            <person name="Dockter R."/>
            <person name="Kennedy M."/>
            <person name="Grigoriev I.V."/>
            <person name="Spatafora J.W."/>
        </authorList>
    </citation>
    <scope>NUCLEOTIDE SEQUENCE [LARGE SCALE GENOMIC DNA]</scope>
    <source>
        <strain evidence="2 3">CBS 120377</strain>
    </source>
</reference>
<protein>
    <submittedName>
        <fullName evidence="2">Uncharacterized protein</fullName>
    </submittedName>
</protein>